<dbReference type="InterPro" id="IPR005467">
    <property type="entry name" value="His_kinase_dom"/>
</dbReference>
<feature type="domain" description="HAMP" evidence="11">
    <location>
        <begin position="1088"/>
        <end position="1140"/>
    </location>
</feature>
<keyword evidence="5 12" id="KW-0418">Kinase</keyword>
<keyword evidence="4 12" id="KW-0808">Transferase</keyword>
<organism evidence="12 13">
    <name type="scientific">Marasmiellus scandens</name>
    <dbReference type="NCBI Taxonomy" id="2682957"/>
    <lineage>
        <taxon>Eukaryota</taxon>
        <taxon>Fungi</taxon>
        <taxon>Dikarya</taxon>
        <taxon>Basidiomycota</taxon>
        <taxon>Agaricomycotina</taxon>
        <taxon>Agaricomycetes</taxon>
        <taxon>Agaricomycetidae</taxon>
        <taxon>Agaricales</taxon>
        <taxon>Marasmiineae</taxon>
        <taxon>Omphalotaceae</taxon>
        <taxon>Marasmiellus</taxon>
    </lineage>
</organism>
<dbReference type="GO" id="GO:0004673">
    <property type="term" value="F:protein histidine kinase activity"/>
    <property type="evidence" value="ECO:0007669"/>
    <property type="project" value="UniProtKB-EC"/>
</dbReference>
<dbReference type="Gene3D" id="3.40.50.2300">
    <property type="match status" value="1"/>
</dbReference>
<dbReference type="Pfam" id="PF02518">
    <property type="entry name" value="HATPase_c"/>
    <property type="match status" value="1"/>
</dbReference>
<feature type="compositionally biased region" description="Low complexity" evidence="8">
    <location>
        <begin position="188"/>
        <end position="199"/>
    </location>
</feature>
<dbReference type="Gene3D" id="3.30.565.10">
    <property type="entry name" value="Histidine kinase-like ATPase, C-terminal domain"/>
    <property type="match status" value="1"/>
</dbReference>
<dbReference type="PROSITE" id="PS50109">
    <property type="entry name" value="HIS_KIN"/>
    <property type="match status" value="1"/>
</dbReference>
<comment type="caution">
    <text evidence="12">The sequence shown here is derived from an EMBL/GenBank/DDBJ whole genome shotgun (WGS) entry which is preliminary data.</text>
</comment>
<feature type="domain" description="HAMP" evidence="11">
    <location>
        <begin position="719"/>
        <end position="771"/>
    </location>
</feature>
<dbReference type="Pfam" id="PF18947">
    <property type="entry name" value="HAMP_2"/>
    <property type="match status" value="1"/>
</dbReference>
<evidence type="ECO:0000313" key="13">
    <source>
        <dbReference type="Proteomes" id="UP001498398"/>
    </source>
</evidence>
<dbReference type="Pfam" id="PF00672">
    <property type="entry name" value="HAMP"/>
    <property type="match status" value="4"/>
</dbReference>
<name>A0ABR1J6K9_9AGAR</name>
<evidence type="ECO:0000256" key="8">
    <source>
        <dbReference type="SAM" id="MobiDB-lite"/>
    </source>
</evidence>
<feature type="domain" description="HAMP" evidence="11">
    <location>
        <begin position="995"/>
        <end position="1048"/>
    </location>
</feature>
<reference evidence="12 13" key="1">
    <citation type="submission" date="2024-01" db="EMBL/GenBank/DDBJ databases">
        <title>A draft genome for the cacao thread blight pathogen Marasmiellus scandens.</title>
        <authorList>
            <person name="Baruah I.K."/>
            <person name="Leung J."/>
            <person name="Bukari Y."/>
            <person name="Amoako-Attah I."/>
            <person name="Meinhardt L.W."/>
            <person name="Bailey B.A."/>
            <person name="Cohen S.P."/>
        </authorList>
    </citation>
    <scope>NUCLEOTIDE SEQUENCE [LARGE SCALE GENOMIC DNA]</scope>
    <source>
        <strain evidence="12 13">GH-19</strain>
    </source>
</reference>
<evidence type="ECO:0000256" key="1">
    <source>
        <dbReference type="ARBA" id="ARBA00000085"/>
    </source>
</evidence>
<comment type="catalytic activity">
    <reaction evidence="1">
        <text>ATP + protein L-histidine = ADP + protein N-phospho-L-histidine.</text>
        <dbReference type="EC" id="2.7.13.3"/>
    </reaction>
</comment>
<dbReference type="Gene3D" id="1.10.287.130">
    <property type="match status" value="1"/>
</dbReference>
<feature type="region of interest" description="Disordered" evidence="8">
    <location>
        <begin position="468"/>
        <end position="500"/>
    </location>
</feature>
<dbReference type="PANTHER" id="PTHR45339:SF1">
    <property type="entry name" value="HYBRID SIGNAL TRANSDUCTION HISTIDINE KINASE J"/>
    <property type="match status" value="1"/>
</dbReference>
<feature type="compositionally biased region" description="Acidic residues" evidence="8">
    <location>
        <begin position="350"/>
        <end position="359"/>
    </location>
</feature>
<evidence type="ECO:0000256" key="4">
    <source>
        <dbReference type="ARBA" id="ARBA00022679"/>
    </source>
</evidence>
<feature type="compositionally biased region" description="Basic and acidic residues" evidence="8">
    <location>
        <begin position="225"/>
        <end position="234"/>
    </location>
</feature>
<evidence type="ECO:0000259" key="10">
    <source>
        <dbReference type="PROSITE" id="PS50110"/>
    </source>
</evidence>
<feature type="compositionally biased region" description="Polar residues" evidence="8">
    <location>
        <begin position="476"/>
        <end position="486"/>
    </location>
</feature>
<dbReference type="CDD" id="cd16922">
    <property type="entry name" value="HATPase_EvgS-ArcB-TorS-like"/>
    <property type="match status" value="1"/>
</dbReference>
<dbReference type="Proteomes" id="UP001498398">
    <property type="component" value="Unassembled WGS sequence"/>
</dbReference>
<evidence type="ECO:0000259" key="11">
    <source>
        <dbReference type="PROSITE" id="PS50885"/>
    </source>
</evidence>
<feature type="region of interest" description="Disordered" evidence="8">
    <location>
        <begin position="100"/>
        <end position="270"/>
    </location>
</feature>
<evidence type="ECO:0000256" key="6">
    <source>
        <dbReference type="ARBA" id="ARBA00023012"/>
    </source>
</evidence>
<dbReference type="InterPro" id="IPR003594">
    <property type="entry name" value="HATPase_dom"/>
</dbReference>
<keyword evidence="13" id="KW-1185">Reference proteome</keyword>
<feature type="compositionally biased region" description="Low complexity" evidence="8">
    <location>
        <begin position="235"/>
        <end position="270"/>
    </location>
</feature>
<dbReference type="SMART" id="SM00387">
    <property type="entry name" value="HATPase_c"/>
    <property type="match status" value="1"/>
</dbReference>
<dbReference type="EC" id="2.7.13.3" evidence="2"/>
<accession>A0ABR1J6K9</accession>
<dbReference type="Gene3D" id="1.20.120.1530">
    <property type="match status" value="4"/>
</dbReference>
<evidence type="ECO:0000256" key="2">
    <source>
        <dbReference type="ARBA" id="ARBA00012438"/>
    </source>
</evidence>
<dbReference type="Pfam" id="PF00072">
    <property type="entry name" value="Response_reg"/>
    <property type="match status" value="1"/>
</dbReference>
<dbReference type="InterPro" id="IPR036890">
    <property type="entry name" value="HATPase_C_sf"/>
</dbReference>
<dbReference type="InterPro" id="IPR004358">
    <property type="entry name" value="Sig_transdc_His_kin-like_C"/>
</dbReference>
<dbReference type="PROSITE" id="PS50885">
    <property type="entry name" value="HAMP"/>
    <property type="match status" value="7"/>
</dbReference>
<dbReference type="CDD" id="cd00082">
    <property type="entry name" value="HisKA"/>
    <property type="match status" value="1"/>
</dbReference>
<dbReference type="InterPro" id="IPR036097">
    <property type="entry name" value="HisK_dim/P_sf"/>
</dbReference>
<dbReference type="PANTHER" id="PTHR45339">
    <property type="entry name" value="HYBRID SIGNAL TRANSDUCTION HISTIDINE KINASE J"/>
    <property type="match status" value="1"/>
</dbReference>
<feature type="domain" description="HAMP" evidence="11">
    <location>
        <begin position="903"/>
        <end position="955"/>
    </location>
</feature>
<feature type="domain" description="HAMP" evidence="11">
    <location>
        <begin position="534"/>
        <end position="587"/>
    </location>
</feature>
<feature type="modified residue" description="4-aspartylphosphate" evidence="7">
    <location>
        <position position="1639"/>
    </location>
</feature>
<dbReference type="PROSITE" id="PS50110">
    <property type="entry name" value="RESPONSE_REGULATORY"/>
    <property type="match status" value="1"/>
</dbReference>
<dbReference type="InterPro" id="IPR003660">
    <property type="entry name" value="HAMP_dom"/>
</dbReference>
<feature type="compositionally biased region" description="Low complexity" evidence="8">
    <location>
        <begin position="110"/>
        <end position="128"/>
    </location>
</feature>
<feature type="domain" description="Histidine kinase" evidence="9">
    <location>
        <begin position="1162"/>
        <end position="1389"/>
    </location>
</feature>
<feature type="domain" description="HAMP" evidence="11">
    <location>
        <begin position="627"/>
        <end position="679"/>
    </location>
</feature>
<sequence>MVATATTYDSSTSTDSTPSNPSHYFTPLSTPWPSSYAATKTDWEPFLQHLDRILSIYESPASKDAPMPTYEGPEDWLTESIIKSLQNMVRRMHYAEGIVKDRETRKQQRRMLMMQQQRQHYQLQQQQQHHQHQESPPAPPPSVQQPQPRNGYMENSPSSTSSLSSFTSATSPLPPQFQMSPLPVPNDTPLRSSSTSPHSHPYPPTGPSTGAGANKHVSRGMSNAMEDRAKRARDSASNSASGSPSPSPVPGAASGSASGSGSGTASVAGTEGTVTADGEAVNNAAAGLSLNLSGLAPTLDKMDREKFFDRKANAKVAFPFMSDGPAVSAPAALFGTNTKPDTTRVRGHEEEEDEEEDDGFGGVERERERRVEFLSQPQLNLNGDHRRPSSNNKNVHNPYIAYPSYDEGCAVCPRCGTLVGFGFGGNGVGGPISMLGDKNGRSLPGGRYGGVYGYGYGYGYDGARARRASMTDHKPTSNTDSLNGSASGHGDQGGLTQSLLDYDSDDESPYVVASNGALAMAAQESGLSAVEELRLLKQQVKEVSRVCRAVAEGDLTQKITVPVQGMVMTTLKEIINSMVERLGQFAKEVTRVSVEVGTEGKLGGQAHVLDVTGTWKELTGVVNKLANNLTNQVRSIAQVTKAVALGDLSKQIEVDASGEILDLKNTVNGMVIRLRLLAAEVTRVTMEVGSQGKLGGQANVPDVEGVWWELVRNVNRMCSSLTDQVRSIAIVTTAVAKGDLTQKIEIQVEGEMATLKTTVNNMVDQLGAFASEVTRVALEVGTQGILGGQAKVEGVQGTWADLTRNVNKMALNLTNQVRSISEVTKAVAQGNLVKFVEVDVQGEMLDLKMTVNSMVAQLSTLASEVTRVSLEVGTEGILGGQAFVPDVQGEWKMLTDNVNLMAMNLTNQVRSIAEVTKAVANGDLTKKIQVDVKGEILELKETVNEMTESLSVFADEVTRVAREVGTEGKLGGQAKVANVAGTWKALTDNVNVMAKNLTLQVRTIAVATTAVARGDLTQKIVGVSVSGEMLNLVNTINDMIDQLSIFAIEVKKVAREVGTEGKLGVQAEVGNVQGIWQEITLSVNTMAGNLTTQVRGFAQISAAAMDGDFTRFITVEASGEMDSLKTQINNMVFNLRDSIQKNTAAREAAELANRSKSEFLANMSHEIRTPMNGIIGMTELTLDSDLNRSQRESLLLVHSLARSLLLIIDDILDISKIEAGRMTMEAVSYSLRQTVFGILKTLVVRATQNNLDLTYDVEADIPDQLIGDSLRLRQVITNLVGNAIKFTPSKLPLMKGHVALSCRLLARDDQNVTLEFCVSDTGIGIAKDKLNLIFDTFCQADGSTTREYGGTGLGLSISKRLVSLMQGNMWVESELQKGSRFFFTITSQISQSSLEATLSKMSSFAKRTILFVDSLHDQTGVVDRIRELGLKPFVVHDVASLADKDKCPHIDTIVVDSLSVTEQVREFEHLRYIPIVLLTPSTPRLHSGYYFPRTSSSLSPSHSPTTPYPHNVVASSTYPFTGSKTHSPPGNYSCRSDSVKWCLDNSISSQVTTPISAQDLASALITALESNTVSPVSAPTDVVYDILLAEDNLVNQKLAVKILEKYGHTVEIAENGHMAVESYKKRIIQSKPFDIILMDVSMPFMGGMEATELIRAYEMHNSLPPVPIIALTAHAMIGDRERCLQAGMDDHITKPLRRADLLNAINKLAGERSATKGTLLRPTGRVSHKDVMS</sequence>
<dbReference type="CDD" id="cd17546">
    <property type="entry name" value="REC_hyHK_CKI1_RcsC-like"/>
    <property type="match status" value="1"/>
</dbReference>
<feature type="region of interest" description="Disordered" evidence="8">
    <location>
        <begin position="1"/>
        <end position="23"/>
    </location>
</feature>
<gene>
    <name evidence="12" type="primary">NIK1_2</name>
    <name evidence="12" type="ORF">VKT23_013821</name>
</gene>
<dbReference type="CDD" id="cd06225">
    <property type="entry name" value="HAMP"/>
    <property type="match status" value="5"/>
</dbReference>
<feature type="region of interest" description="Disordered" evidence="8">
    <location>
        <begin position="331"/>
        <end position="365"/>
    </location>
</feature>
<dbReference type="SUPFAM" id="SSF55874">
    <property type="entry name" value="ATPase domain of HSP90 chaperone/DNA topoisomerase II/histidine kinase"/>
    <property type="match status" value="1"/>
</dbReference>
<keyword evidence="3 7" id="KW-0597">Phosphoprotein</keyword>
<dbReference type="SUPFAM" id="SSF47384">
    <property type="entry name" value="Homodimeric domain of signal transducing histidine kinase"/>
    <property type="match status" value="1"/>
</dbReference>
<feature type="domain" description="HAMP" evidence="11">
    <location>
        <begin position="811"/>
        <end position="863"/>
    </location>
</feature>
<feature type="compositionally biased region" description="Low complexity" evidence="8">
    <location>
        <begin position="1"/>
        <end position="22"/>
    </location>
</feature>
<dbReference type="PRINTS" id="PR00344">
    <property type="entry name" value="BCTRLSENSOR"/>
</dbReference>
<proteinExistence type="predicted"/>
<dbReference type="Pfam" id="PF00512">
    <property type="entry name" value="HisKA"/>
    <property type="match status" value="1"/>
</dbReference>
<dbReference type="InterPro" id="IPR003661">
    <property type="entry name" value="HisK_dim/P_dom"/>
</dbReference>
<evidence type="ECO:0000256" key="3">
    <source>
        <dbReference type="ARBA" id="ARBA00022553"/>
    </source>
</evidence>
<keyword evidence="6" id="KW-0902">Two-component regulatory system</keyword>
<dbReference type="SUPFAM" id="SSF58104">
    <property type="entry name" value="Methyl-accepting chemotaxis protein (MCP) signaling domain"/>
    <property type="match status" value="4"/>
</dbReference>
<feature type="compositionally biased region" description="Low complexity" evidence="8">
    <location>
        <begin position="156"/>
        <end position="171"/>
    </location>
</feature>
<dbReference type="EMBL" id="JBANRG010000039">
    <property type="protein sequence ID" value="KAK7448065.1"/>
    <property type="molecule type" value="Genomic_DNA"/>
</dbReference>
<evidence type="ECO:0000259" key="9">
    <source>
        <dbReference type="PROSITE" id="PS50109"/>
    </source>
</evidence>
<dbReference type="InterPro" id="IPR011006">
    <property type="entry name" value="CheY-like_superfamily"/>
</dbReference>
<evidence type="ECO:0000256" key="5">
    <source>
        <dbReference type="ARBA" id="ARBA00022777"/>
    </source>
</evidence>
<feature type="domain" description="Response regulatory" evidence="10">
    <location>
        <begin position="1585"/>
        <end position="1709"/>
    </location>
</feature>
<dbReference type="SMART" id="SM00304">
    <property type="entry name" value="HAMP"/>
    <property type="match status" value="7"/>
</dbReference>
<evidence type="ECO:0000256" key="7">
    <source>
        <dbReference type="PROSITE-ProRule" id="PRU00169"/>
    </source>
</evidence>
<dbReference type="SMART" id="SM00388">
    <property type="entry name" value="HisKA"/>
    <property type="match status" value="1"/>
</dbReference>
<evidence type="ECO:0000313" key="12">
    <source>
        <dbReference type="EMBL" id="KAK7448065.1"/>
    </source>
</evidence>
<protein>
    <recommendedName>
        <fullName evidence="2">histidine kinase</fullName>
        <ecNumber evidence="2">2.7.13.3</ecNumber>
    </recommendedName>
</protein>
<dbReference type="SUPFAM" id="SSF52172">
    <property type="entry name" value="CheY-like"/>
    <property type="match status" value="1"/>
</dbReference>
<dbReference type="SMART" id="SM00448">
    <property type="entry name" value="REC"/>
    <property type="match status" value="1"/>
</dbReference>
<dbReference type="InterPro" id="IPR001789">
    <property type="entry name" value="Sig_transdc_resp-reg_receiver"/>
</dbReference>